<proteinExistence type="inferred from homology"/>
<dbReference type="PRINTS" id="PR00385">
    <property type="entry name" value="P450"/>
</dbReference>
<evidence type="ECO:0000256" key="9">
    <source>
        <dbReference type="ARBA" id="ARBA00023002"/>
    </source>
</evidence>
<evidence type="ECO:0000256" key="7">
    <source>
        <dbReference type="ARBA" id="ARBA00022723"/>
    </source>
</evidence>
<keyword evidence="6" id="KW-0812">Transmembrane</keyword>
<gene>
    <name evidence="15" type="ORF">EW026_g8029</name>
</gene>
<evidence type="ECO:0000256" key="5">
    <source>
        <dbReference type="ARBA" id="ARBA00022617"/>
    </source>
</evidence>
<evidence type="ECO:0000313" key="15">
    <source>
        <dbReference type="EMBL" id="THG93114.1"/>
    </source>
</evidence>
<dbReference type="GO" id="GO:0004497">
    <property type="term" value="F:monooxygenase activity"/>
    <property type="evidence" value="ECO:0007669"/>
    <property type="project" value="UniProtKB-KW"/>
</dbReference>
<comment type="caution">
    <text evidence="15">The sequence shown here is derived from an EMBL/GenBank/DDBJ whole genome shotgun (WGS) entry which is preliminary data.</text>
</comment>
<evidence type="ECO:0000256" key="3">
    <source>
        <dbReference type="ARBA" id="ARBA00005179"/>
    </source>
</evidence>
<dbReference type="GO" id="GO:0016020">
    <property type="term" value="C:membrane"/>
    <property type="evidence" value="ECO:0007669"/>
    <property type="project" value="UniProtKB-SubCell"/>
</dbReference>
<evidence type="ECO:0000256" key="8">
    <source>
        <dbReference type="ARBA" id="ARBA00022989"/>
    </source>
</evidence>
<dbReference type="InterPro" id="IPR036396">
    <property type="entry name" value="Cyt_P450_sf"/>
</dbReference>
<comment type="similarity">
    <text evidence="4 14">Belongs to the cytochrome P450 family.</text>
</comment>
<dbReference type="AlphaFoldDB" id="A0A4S4K5V4"/>
<dbReference type="GO" id="GO:0016705">
    <property type="term" value="F:oxidoreductase activity, acting on paired donors, with incorporation or reduction of molecular oxygen"/>
    <property type="evidence" value="ECO:0007669"/>
    <property type="project" value="InterPro"/>
</dbReference>
<reference evidence="15 16" key="1">
    <citation type="submission" date="2019-02" db="EMBL/GenBank/DDBJ databases">
        <title>Genome sequencing of the rare red list fungi Phlebia centrifuga.</title>
        <authorList>
            <person name="Buettner E."/>
            <person name="Kellner H."/>
        </authorList>
    </citation>
    <scope>NUCLEOTIDE SEQUENCE [LARGE SCALE GENOMIC DNA]</scope>
    <source>
        <strain evidence="15 16">DSM 108282</strain>
    </source>
</reference>
<dbReference type="InterPro" id="IPR050364">
    <property type="entry name" value="Cytochrome_P450_fung"/>
</dbReference>
<dbReference type="PROSITE" id="PS00086">
    <property type="entry name" value="CYTOCHROME_P450"/>
    <property type="match status" value="1"/>
</dbReference>
<keyword evidence="12" id="KW-0472">Membrane</keyword>
<evidence type="ECO:0000256" key="12">
    <source>
        <dbReference type="ARBA" id="ARBA00023136"/>
    </source>
</evidence>
<keyword evidence="10 13" id="KW-0408">Iron</keyword>
<feature type="non-terminal residue" evidence="15">
    <location>
        <position position="1"/>
    </location>
</feature>
<dbReference type="PRINTS" id="PR00463">
    <property type="entry name" value="EP450I"/>
</dbReference>
<evidence type="ECO:0000256" key="13">
    <source>
        <dbReference type="PIRSR" id="PIRSR602401-1"/>
    </source>
</evidence>
<keyword evidence="9 14" id="KW-0560">Oxidoreductase</keyword>
<comment type="pathway">
    <text evidence="3">Secondary metabolite biosynthesis.</text>
</comment>
<dbReference type="InterPro" id="IPR001128">
    <property type="entry name" value="Cyt_P450"/>
</dbReference>
<evidence type="ECO:0000256" key="11">
    <source>
        <dbReference type="ARBA" id="ARBA00023033"/>
    </source>
</evidence>
<dbReference type="PANTHER" id="PTHR46300">
    <property type="entry name" value="P450, PUTATIVE (EUROFUNG)-RELATED-RELATED"/>
    <property type="match status" value="1"/>
</dbReference>
<evidence type="ECO:0000256" key="1">
    <source>
        <dbReference type="ARBA" id="ARBA00001971"/>
    </source>
</evidence>
<dbReference type="Proteomes" id="UP000309038">
    <property type="component" value="Unassembled WGS sequence"/>
</dbReference>
<feature type="binding site" description="axial binding residue" evidence="13">
    <location>
        <position position="213"/>
    </location>
    <ligand>
        <name>heme</name>
        <dbReference type="ChEBI" id="CHEBI:30413"/>
    </ligand>
    <ligandPart>
        <name>Fe</name>
        <dbReference type="ChEBI" id="CHEBI:18248"/>
    </ligandPart>
</feature>
<evidence type="ECO:0000256" key="6">
    <source>
        <dbReference type="ARBA" id="ARBA00022692"/>
    </source>
</evidence>
<dbReference type="InterPro" id="IPR002401">
    <property type="entry name" value="Cyt_P450_E_grp-I"/>
</dbReference>
<accession>A0A4S4K5V4</accession>
<keyword evidence="11 14" id="KW-0503">Monooxygenase</keyword>
<protein>
    <recommendedName>
        <fullName evidence="17">Cytochrome P450</fullName>
    </recommendedName>
</protein>
<dbReference type="Gene3D" id="1.10.630.10">
    <property type="entry name" value="Cytochrome P450"/>
    <property type="match status" value="1"/>
</dbReference>
<evidence type="ECO:0000256" key="10">
    <source>
        <dbReference type="ARBA" id="ARBA00023004"/>
    </source>
</evidence>
<dbReference type="Pfam" id="PF00067">
    <property type="entry name" value="p450"/>
    <property type="match status" value="2"/>
</dbReference>
<keyword evidence="5 13" id="KW-0349">Heme</keyword>
<sequence>LVNDVEIKLNEDGKVEHCLTAKLIENEGKYGLDRKETAWLAGVMFAAGAETTAGTLCTFILAMTLHPDVQRRAHAELDSIVGRDRAPSFEDKQNLPYIDAVVKEVLRWRPSAPISIARRCTQDDWYEGYLIPKGMCSLLQLLPFGLPDSVLQGTTIFENIWAISHNPELFPDPEEFRPSRFLTEQVELSDNIDSEVQAGVDKLFAFGCGRRICPGQHLAYNSLFIAISTLLWAFDIGQTTDYNGSPIVPERTAFFDTGLAIHPSPFKCQIKPRFSGLQEVVDVYVSK</sequence>
<keyword evidence="7 13" id="KW-0479">Metal-binding</keyword>
<dbReference type="GO" id="GO:0020037">
    <property type="term" value="F:heme binding"/>
    <property type="evidence" value="ECO:0007669"/>
    <property type="project" value="InterPro"/>
</dbReference>
<comment type="cofactor">
    <cofactor evidence="1 13">
        <name>heme</name>
        <dbReference type="ChEBI" id="CHEBI:30413"/>
    </cofactor>
</comment>
<name>A0A4S4K5V4_9APHY</name>
<evidence type="ECO:0000256" key="14">
    <source>
        <dbReference type="RuleBase" id="RU000461"/>
    </source>
</evidence>
<dbReference type="EMBL" id="SGPJ01000774">
    <property type="protein sequence ID" value="THG93114.1"/>
    <property type="molecule type" value="Genomic_DNA"/>
</dbReference>
<dbReference type="SUPFAM" id="SSF48264">
    <property type="entry name" value="Cytochrome P450"/>
    <property type="match status" value="1"/>
</dbReference>
<evidence type="ECO:0000313" key="16">
    <source>
        <dbReference type="Proteomes" id="UP000309038"/>
    </source>
</evidence>
<organism evidence="15 16">
    <name type="scientific">Hermanssonia centrifuga</name>
    <dbReference type="NCBI Taxonomy" id="98765"/>
    <lineage>
        <taxon>Eukaryota</taxon>
        <taxon>Fungi</taxon>
        <taxon>Dikarya</taxon>
        <taxon>Basidiomycota</taxon>
        <taxon>Agaricomycotina</taxon>
        <taxon>Agaricomycetes</taxon>
        <taxon>Polyporales</taxon>
        <taxon>Meruliaceae</taxon>
        <taxon>Hermanssonia</taxon>
    </lineage>
</organism>
<evidence type="ECO:0008006" key="17">
    <source>
        <dbReference type="Google" id="ProtNLM"/>
    </source>
</evidence>
<dbReference type="PANTHER" id="PTHR46300:SF2">
    <property type="entry name" value="CYTOCHROME P450 MONOOXYGENASE ALNH-RELATED"/>
    <property type="match status" value="1"/>
</dbReference>
<keyword evidence="16" id="KW-1185">Reference proteome</keyword>
<dbReference type="InterPro" id="IPR017972">
    <property type="entry name" value="Cyt_P450_CS"/>
</dbReference>
<keyword evidence="8" id="KW-1133">Transmembrane helix</keyword>
<evidence type="ECO:0000256" key="2">
    <source>
        <dbReference type="ARBA" id="ARBA00004370"/>
    </source>
</evidence>
<dbReference type="GO" id="GO:0005506">
    <property type="term" value="F:iron ion binding"/>
    <property type="evidence" value="ECO:0007669"/>
    <property type="project" value="InterPro"/>
</dbReference>
<comment type="subcellular location">
    <subcellularLocation>
        <location evidence="2">Membrane</location>
    </subcellularLocation>
</comment>
<evidence type="ECO:0000256" key="4">
    <source>
        <dbReference type="ARBA" id="ARBA00010617"/>
    </source>
</evidence>